<dbReference type="GO" id="GO:0051607">
    <property type="term" value="P:defense response to virus"/>
    <property type="evidence" value="ECO:0007669"/>
    <property type="project" value="UniProtKB-KW"/>
</dbReference>
<evidence type="ECO:0000256" key="1">
    <source>
        <dbReference type="ARBA" id="ARBA00022722"/>
    </source>
</evidence>
<evidence type="ECO:0000256" key="3">
    <source>
        <dbReference type="ARBA" id="ARBA00022801"/>
    </source>
</evidence>
<dbReference type="AlphaFoldDB" id="G5GF99"/>
<dbReference type="STRING" id="679200.HMPREF9333_00237"/>
<evidence type="ECO:0000259" key="5">
    <source>
        <dbReference type="Pfam" id="PF10040"/>
    </source>
</evidence>
<sequence length="250" mass="28936">MPTRLKIRFKCNEGKSYSYSMASLAHGYIMEIIEPQYASLLHNLRLNPYSQYIARDKDDIVWVINTLDTRAKKEIIDKLIYNINNEAQKSVFLKKRNETLYIKEFSIIESDYKELNKILYENKSKKILKLKFITPTSFRQDNRYCIFPSVRLIFQSLMHKYDAVSVQSRVYDAQVLKSYEEQAYIEEYKLRSTLFSLEGILIPAFIGEISIKINAPTQLVNLAYMLAEFGCYAGVGIKTAVGMGAIAVIK</sequence>
<evidence type="ECO:0000313" key="7">
    <source>
        <dbReference type="Proteomes" id="UP000003011"/>
    </source>
</evidence>
<evidence type="ECO:0000256" key="2">
    <source>
        <dbReference type="ARBA" id="ARBA00022759"/>
    </source>
</evidence>
<dbReference type="Pfam" id="PF10040">
    <property type="entry name" value="CRISPR_Cas6"/>
    <property type="match status" value="1"/>
</dbReference>
<accession>G5GF99</accession>
<reference evidence="6 7" key="1">
    <citation type="submission" date="2011-08" db="EMBL/GenBank/DDBJ databases">
        <title>The Genome Sequence of Johnsonella ignava ATCC 51276.</title>
        <authorList>
            <consortium name="The Broad Institute Genome Sequencing Platform"/>
            <person name="Earl A."/>
            <person name="Ward D."/>
            <person name="Feldgarden M."/>
            <person name="Gevers D."/>
            <person name="Izard J."/>
            <person name="Blanton J.M."/>
            <person name="Baranova O.V."/>
            <person name="Dewhirst F.E."/>
            <person name="Young S.K."/>
            <person name="Zeng Q."/>
            <person name="Gargeya S."/>
            <person name="Fitzgerald M."/>
            <person name="Haas B."/>
            <person name="Abouelleil A."/>
            <person name="Alvarado L."/>
            <person name="Arachchi H.M."/>
            <person name="Berlin A."/>
            <person name="Brown A."/>
            <person name="Chapman S.B."/>
            <person name="Chen Z."/>
            <person name="Dunbar C."/>
            <person name="Freedman E."/>
            <person name="Gearin G."/>
            <person name="Gellesch M."/>
            <person name="Goldberg J."/>
            <person name="Griggs A."/>
            <person name="Gujja S."/>
            <person name="Heiman D."/>
            <person name="Howarth C."/>
            <person name="Larson L."/>
            <person name="Lui A."/>
            <person name="MacDonald P.J.P."/>
            <person name="Montmayeur A."/>
            <person name="Murphy C."/>
            <person name="Neiman D."/>
            <person name="Pearson M."/>
            <person name="Priest M."/>
            <person name="Roberts A."/>
            <person name="Saif S."/>
            <person name="Shea T."/>
            <person name="Shenoy N."/>
            <person name="Sisk P."/>
            <person name="Stolte C."/>
            <person name="Sykes S."/>
            <person name="Wortman J."/>
            <person name="Nusbaum C."/>
            <person name="Birren B."/>
        </authorList>
    </citation>
    <scope>NUCLEOTIDE SEQUENCE [LARGE SCALE GENOMIC DNA]</scope>
    <source>
        <strain evidence="6 7">ATCC 51276</strain>
    </source>
</reference>
<dbReference type="HOGENOM" id="CLU_063836_2_0_9"/>
<protein>
    <submittedName>
        <fullName evidence="6">CRISPR-associated protein cas6</fullName>
    </submittedName>
</protein>
<evidence type="ECO:0000256" key="4">
    <source>
        <dbReference type="ARBA" id="ARBA00023118"/>
    </source>
</evidence>
<dbReference type="EMBL" id="ACZL01000004">
    <property type="protein sequence ID" value="EHI56560.1"/>
    <property type="molecule type" value="Genomic_DNA"/>
</dbReference>
<dbReference type="NCBIfam" id="TIGR01877">
    <property type="entry name" value="cas_cas6"/>
    <property type="match status" value="1"/>
</dbReference>
<dbReference type="Gene3D" id="3.30.70.1900">
    <property type="match status" value="1"/>
</dbReference>
<name>G5GF99_9FIRM</name>
<keyword evidence="7" id="KW-1185">Reference proteome</keyword>
<keyword evidence="4" id="KW-0051">Antiviral defense</keyword>
<dbReference type="OrthoDB" id="425607at2"/>
<keyword evidence="3" id="KW-0378">Hydrolase</keyword>
<evidence type="ECO:0000313" key="6">
    <source>
        <dbReference type="EMBL" id="EHI56560.1"/>
    </source>
</evidence>
<dbReference type="RefSeq" id="WP_005539215.1">
    <property type="nucleotide sequence ID" value="NZ_JH378829.1"/>
</dbReference>
<keyword evidence="2" id="KW-0255">Endonuclease</keyword>
<feature type="domain" description="CRISPR-associated protein Cas6 C-terminal" evidence="5">
    <location>
        <begin position="130"/>
        <end position="246"/>
    </location>
</feature>
<gene>
    <name evidence="6" type="ORF">HMPREF9333_00237</name>
</gene>
<dbReference type="Proteomes" id="UP000003011">
    <property type="component" value="Unassembled WGS sequence"/>
</dbReference>
<dbReference type="InterPro" id="IPR019267">
    <property type="entry name" value="CRISPR-assoc_Cas6_C"/>
</dbReference>
<dbReference type="GO" id="GO:0016788">
    <property type="term" value="F:hydrolase activity, acting on ester bonds"/>
    <property type="evidence" value="ECO:0007669"/>
    <property type="project" value="InterPro"/>
</dbReference>
<comment type="caution">
    <text evidence="6">The sequence shown here is derived from an EMBL/GenBank/DDBJ whole genome shotgun (WGS) entry which is preliminary data.</text>
</comment>
<dbReference type="CDD" id="cd21141">
    <property type="entry name" value="Cas6_III-like"/>
    <property type="match status" value="1"/>
</dbReference>
<dbReference type="GO" id="GO:0004519">
    <property type="term" value="F:endonuclease activity"/>
    <property type="evidence" value="ECO:0007669"/>
    <property type="project" value="UniProtKB-KW"/>
</dbReference>
<dbReference type="InterPro" id="IPR010156">
    <property type="entry name" value="CRISPR-assoc_prot_Cas6"/>
</dbReference>
<keyword evidence="1" id="KW-0540">Nuclease</keyword>
<dbReference type="eggNOG" id="COG5551">
    <property type="taxonomic scope" value="Bacteria"/>
</dbReference>
<organism evidence="6 7">
    <name type="scientific">Johnsonella ignava ATCC 51276</name>
    <dbReference type="NCBI Taxonomy" id="679200"/>
    <lineage>
        <taxon>Bacteria</taxon>
        <taxon>Bacillati</taxon>
        <taxon>Bacillota</taxon>
        <taxon>Clostridia</taxon>
        <taxon>Lachnospirales</taxon>
        <taxon>Lachnospiraceae</taxon>
        <taxon>Johnsonella</taxon>
    </lineage>
</organism>
<proteinExistence type="predicted"/>